<protein>
    <recommendedName>
        <fullName evidence="3">F-box domain-containing protein</fullName>
    </recommendedName>
</protein>
<evidence type="ECO:0000313" key="2">
    <source>
        <dbReference type="Proteomes" id="UP000015241"/>
    </source>
</evidence>
<reference evidence="1 2" key="1">
    <citation type="journal article" date="2012" name="Science">
        <title>The Paleozoic origin of enzymatic lignin decomposition reconstructed from 31 fungal genomes.</title>
        <authorList>
            <person name="Floudas D."/>
            <person name="Binder M."/>
            <person name="Riley R."/>
            <person name="Barry K."/>
            <person name="Blanchette R.A."/>
            <person name="Henrissat B."/>
            <person name="Martinez A.T."/>
            <person name="Otillar R."/>
            <person name="Spatafora J.W."/>
            <person name="Yadav J.S."/>
            <person name="Aerts A."/>
            <person name="Benoit I."/>
            <person name="Boyd A."/>
            <person name="Carlson A."/>
            <person name="Copeland A."/>
            <person name="Coutinho P.M."/>
            <person name="de Vries R.P."/>
            <person name="Ferreira P."/>
            <person name="Findley K."/>
            <person name="Foster B."/>
            <person name="Gaskell J."/>
            <person name="Glotzer D."/>
            <person name="Gorecki P."/>
            <person name="Heitman J."/>
            <person name="Hesse C."/>
            <person name="Hori C."/>
            <person name="Igarashi K."/>
            <person name="Jurgens J.A."/>
            <person name="Kallen N."/>
            <person name="Kersten P."/>
            <person name="Kohler A."/>
            <person name="Kuees U."/>
            <person name="Kumar T.K.A."/>
            <person name="Kuo A."/>
            <person name="LaButti K."/>
            <person name="Larrondo L.F."/>
            <person name="Lindquist E."/>
            <person name="Ling A."/>
            <person name="Lombard V."/>
            <person name="Lucas S."/>
            <person name="Lundell T."/>
            <person name="Martin R."/>
            <person name="McLaughlin D.J."/>
            <person name="Morgenstern I."/>
            <person name="Morin E."/>
            <person name="Murat C."/>
            <person name="Nagy L.G."/>
            <person name="Nolan M."/>
            <person name="Ohm R.A."/>
            <person name="Patyshakuliyeva A."/>
            <person name="Rokas A."/>
            <person name="Ruiz-Duenas F.J."/>
            <person name="Sabat G."/>
            <person name="Salamov A."/>
            <person name="Samejima M."/>
            <person name="Schmutz J."/>
            <person name="Slot J.C."/>
            <person name="St John F."/>
            <person name="Stenlid J."/>
            <person name="Sun H."/>
            <person name="Sun S."/>
            <person name="Syed K."/>
            <person name="Tsang A."/>
            <person name="Wiebenga A."/>
            <person name="Young D."/>
            <person name="Pisabarro A."/>
            <person name="Eastwood D.C."/>
            <person name="Martin F."/>
            <person name="Cullen D."/>
            <person name="Grigoriev I.V."/>
            <person name="Hibbett D.S."/>
        </authorList>
    </citation>
    <scope>NUCLEOTIDE SEQUENCE</scope>
    <source>
        <strain evidence="2">FP-58527</strain>
    </source>
</reference>
<name>S8EI36_FOMSC</name>
<evidence type="ECO:0008006" key="3">
    <source>
        <dbReference type="Google" id="ProtNLM"/>
    </source>
</evidence>
<evidence type="ECO:0000313" key="1">
    <source>
        <dbReference type="EMBL" id="EPT02949.1"/>
    </source>
</evidence>
<dbReference type="STRING" id="743788.S8EI36"/>
<dbReference type="OrthoDB" id="2788229at2759"/>
<keyword evidence="2" id="KW-1185">Reference proteome</keyword>
<accession>S8EI36</accession>
<dbReference type="InParanoid" id="S8EI36"/>
<dbReference type="Proteomes" id="UP000015241">
    <property type="component" value="Unassembled WGS sequence"/>
</dbReference>
<gene>
    <name evidence="1" type="ORF">FOMPIDRAFT_1058924</name>
</gene>
<sequence>MSAVAHANLVLARVPAEIWDFILGPLQGDGSTLHACALTCNAWLFAARMYLFRTVRLTRKSTADFRSFVDKTPAIGYCVRTLQLEIDADPDFALLKHMPYVAKLTLTEWLLRHTVNDALTDYLGRIEALELRNCNMLVPELPRLLAACHELASLSLREVYWPLEVLDVGIRRRPLRKLPDNLPVGAPLRVQGTSIADCAQFVYRFLARSTALVPSPHLALQLPAPIETGELLKRWGSTLTHFRLTVGYIKEEEGGPDRLTPCSLADNPELRSLTIKQKHANGLHKWIIEMLKTIRSPHFRELKIIAPAERQKCWQKALSALVASDGHCHADYLAFTIELHYCTKDPPEHLQKYVDDTLALEKPPGVDFNVTTVADPLPAPSPPRDS</sequence>
<organism evidence="1 2">
    <name type="scientific">Fomitopsis schrenkii</name>
    <name type="common">Brown rot fungus</name>
    <dbReference type="NCBI Taxonomy" id="2126942"/>
    <lineage>
        <taxon>Eukaryota</taxon>
        <taxon>Fungi</taxon>
        <taxon>Dikarya</taxon>
        <taxon>Basidiomycota</taxon>
        <taxon>Agaricomycotina</taxon>
        <taxon>Agaricomycetes</taxon>
        <taxon>Polyporales</taxon>
        <taxon>Fomitopsis</taxon>
    </lineage>
</organism>
<proteinExistence type="predicted"/>
<dbReference type="AlphaFoldDB" id="S8EI36"/>
<dbReference type="EMBL" id="KE504132">
    <property type="protein sequence ID" value="EPT02949.1"/>
    <property type="molecule type" value="Genomic_DNA"/>
</dbReference>
<dbReference type="HOGENOM" id="CLU_715790_0_0_1"/>